<dbReference type="Proteomes" id="UP001188597">
    <property type="component" value="Unassembled WGS sequence"/>
</dbReference>
<name>A0AA88X3Z1_9ASTE</name>
<feature type="compositionally biased region" description="Low complexity" evidence="1">
    <location>
        <begin position="76"/>
        <end position="103"/>
    </location>
</feature>
<dbReference type="EMBL" id="JAVXUP010000080">
    <property type="protein sequence ID" value="KAK3039247.1"/>
    <property type="molecule type" value="Genomic_DNA"/>
</dbReference>
<organism evidence="2 3">
    <name type="scientific">Escallonia herrerae</name>
    <dbReference type="NCBI Taxonomy" id="1293975"/>
    <lineage>
        <taxon>Eukaryota</taxon>
        <taxon>Viridiplantae</taxon>
        <taxon>Streptophyta</taxon>
        <taxon>Embryophyta</taxon>
        <taxon>Tracheophyta</taxon>
        <taxon>Spermatophyta</taxon>
        <taxon>Magnoliopsida</taxon>
        <taxon>eudicotyledons</taxon>
        <taxon>Gunneridae</taxon>
        <taxon>Pentapetalae</taxon>
        <taxon>asterids</taxon>
        <taxon>campanulids</taxon>
        <taxon>Escalloniales</taxon>
        <taxon>Escalloniaceae</taxon>
        <taxon>Escallonia</taxon>
    </lineage>
</organism>
<gene>
    <name evidence="2" type="ORF">RJ639_027951</name>
</gene>
<feature type="region of interest" description="Disordered" evidence="1">
    <location>
        <begin position="64"/>
        <end position="103"/>
    </location>
</feature>
<sequence length="103" mass="10486">MIFPSDLGLNCKANPKEDCRTVLMMEANRGVKMLYPPSPPTKCGGGTINPSAKFVSNPGIPKTASSSMYKASSGNAAAPHSSSFTSSSLSAGRNASAASVAAF</sequence>
<feature type="compositionally biased region" description="Polar residues" evidence="1">
    <location>
        <begin position="64"/>
        <end position="75"/>
    </location>
</feature>
<proteinExistence type="predicted"/>
<evidence type="ECO:0000313" key="3">
    <source>
        <dbReference type="Proteomes" id="UP001188597"/>
    </source>
</evidence>
<comment type="caution">
    <text evidence="2">The sequence shown here is derived from an EMBL/GenBank/DDBJ whole genome shotgun (WGS) entry which is preliminary data.</text>
</comment>
<keyword evidence="3" id="KW-1185">Reference proteome</keyword>
<reference evidence="2" key="1">
    <citation type="submission" date="2022-12" db="EMBL/GenBank/DDBJ databases">
        <title>Draft genome assemblies for two species of Escallonia (Escalloniales).</title>
        <authorList>
            <person name="Chanderbali A."/>
            <person name="Dervinis C."/>
            <person name="Anghel I."/>
            <person name="Soltis D."/>
            <person name="Soltis P."/>
            <person name="Zapata F."/>
        </authorList>
    </citation>
    <scope>NUCLEOTIDE SEQUENCE</scope>
    <source>
        <strain evidence="2">UCBG64.0493</strain>
        <tissue evidence="2">Leaf</tissue>
    </source>
</reference>
<accession>A0AA88X3Z1</accession>
<protein>
    <submittedName>
        <fullName evidence="2">Uncharacterized protein</fullName>
    </submittedName>
</protein>
<evidence type="ECO:0000313" key="2">
    <source>
        <dbReference type="EMBL" id="KAK3039247.1"/>
    </source>
</evidence>
<dbReference type="AlphaFoldDB" id="A0AA88X3Z1"/>
<evidence type="ECO:0000256" key="1">
    <source>
        <dbReference type="SAM" id="MobiDB-lite"/>
    </source>
</evidence>